<dbReference type="InterPro" id="IPR003593">
    <property type="entry name" value="AAA+_ATPase"/>
</dbReference>
<dbReference type="InterPro" id="IPR003439">
    <property type="entry name" value="ABC_transporter-like_ATP-bd"/>
</dbReference>
<evidence type="ECO:0000256" key="3">
    <source>
        <dbReference type="ARBA" id="ARBA00022840"/>
    </source>
</evidence>
<keyword evidence="3 5" id="KW-0067">ATP-binding</keyword>
<evidence type="ECO:0000256" key="1">
    <source>
        <dbReference type="ARBA" id="ARBA00022448"/>
    </source>
</evidence>
<evidence type="ECO:0000259" key="4">
    <source>
        <dbReference type="PROSITE" id="PS50893"/>
    </source>
</evidence>
<dbReference type="InterPro" id="IPR027417">
    <property type="entry name" value="P-loop_NTPase"/>
</dbReference>
<gene>
    <name evidence="5" type="ORF">JCR33_20395</name>
</gene>
<dbReference type="CDD" id="cd03219">
    <property type="entry name" value="ABC_Mj1267_LivG_branched"/>
    <property type="match status" value="1"/>
</dbReference>
<keyword evidence="1" id="KW-0813">Transport</keyword>
<dbReference type="InterPro" id="IPR032823">
    <property type="entry name" value="BCA_ABC_TP_C"/>
</dbReference>
<evidence type="ECO:0000313" key="6">
    <source>
        <dbReference type="Proteomes" id="UP000609531"/>
    </source>
</evidence>
<comment type="caution">
    <text evidence="5">The sequence shown here is derived from an EMBL/GenBank/DDBJ whole genome shotgun (WGS) entry which is preliminary data.</text>
</comment>
<dbReference type="InterPro" id="IPR051120">
    <property type="entry name" value="ABC_AA/LPS_Transport"/>
</dbReference>
<name>A0A934ITU8_9HYPH</name>
<feature type="domain" description="ABC transporter" evidence="4">
    <location>
        <begin position="6"/>
        <end position="239"/>
    </location>
</feature>
<dbReference type="AlphaFoldDB" id="A0A934ITU8"/>
<dbReference type="EMBL" id="JAEKJA010000023">
    <property type="protein sequence ID" value="MBJ3778072.1"/>
    <property type="molecule type" value="Genomic_DNA"/>
</dbReference>
<dbReference type="Pfam" id="PF00005">
    <property type="entry name" value="ABC_tran"/>
    <property type="match status" value="1"/>
</dbReference>
<organism evidence="5 6">
    <name type="scientific">Acuticoccus mangrovi</name>
    <dbReference type="NCBI Taxonomy" id="2796142"/>
    <lineage>
        <taxon>Bacteria</taxon>
        <taxon>Pseudomonadati</taxon>
        <taxon>Pseudomonadota</taxon>
        <taxon>Alphaproteobacteria</taxon>
        <taxon>Hyphomicrobiales</taxon>
        <taxon>Amorphaceae</taxon>
        <taxon>Acuticoccus</taxon>
    </lineage>
</organism>
<reference evidence="5" key="1">
    <citation type="submission" date="2020-12" db="EMBL/GenBank/DDBJ databases">
        <title>Bacterial taxonomy.</title>
        <authorList>
            <person name="Pan X."/>
        </authorList>
    </citation>
    <scope>NUCLEOTIDE SEQUENCE</scope>
    <source>
        <strain evidence="5">B2012</strain>
    </source>
</reference>
<proteinExistence type="predicted"/>
<dbReference type="Pfam" id="PF12399">
    <property type="entry name" value="BCA_ABC_TP_C"/>
    <property type="match status" value="1"/>
</dbReference>
<evidence type="ECO:0000256" key="2">
    <source>
        <dbReference type="ARBA" id="ARBA00022741"/>
    </source>
</evidence>
<keyword evidence="2" id="KW-0547">Nucleotide-binding</keyword>
<dbReference type="GO" id="GO:0005886">
    <property type="term" value="C:plasma membrane"/>
    <property type="evidence" value="ECO:0007669"/>
    <property type="project" value="TreeGrafter"/>
</dbReference>
<dbReference type="SMART" id="SM00382">
    <property type="entry name" value="AAA"/>
    <property type="match status" value="1"/>
</dbReference>
<sequence length="242" mass="26464">MSGDRLEIDDISVQFEGIVALDHVSFALEPGQICGLIGPNGAGKTTLVNVITGFQRPTTGRIRLGSRDLTAARPELRSHLGIARTFQAVRLFRGFTVRENLTAYALGAEKKSAAAKDRAEAVLDWTRLSAVADRRADTLPYGVERRVGIARALAGDPRFLLLDEPAAGLNEEECDDLIHLIQEIPKHFGCAVLLIEHNMRVVMNVCDRICVIDFGKKIAEAAPHVIMKDPVVRNAYLGEEAL</sequence>
<dbReference type="PANTHER" id="PTHR45772">
    <property type="entry name" value="CONSERVED COMPONENT OF ABC TRANSPORTER FOR NATURAL AMINO ACIDS-RELATED"/>
    <property type="match status" value="1"/>
</dbReference>
<dbReference type="RefSeq" id="WP_198883976.1">
    <property type="nucleotide sequence ID" value="NZ_JAEKJA010000023.1"/>
</dbReference>
<protein>
    <submittedName>
        <fullName evidence="5">ABC transporter ATP-binding protein</fullName>
    </submittedName>
</protein>
<dbReference type="PROSITE" id="PS50893">
    <property type="entry name" value="ABC_TRANSPORTER_2"/>
    <property type="match status" value="1"/>
</dbReference>
<evidence type="ECO:0000313" key="5">
    <source>
        <dbReference type="EMBL" id="MBJ3778072.1"/>
    </source>
</evidence>
<dbReference type="Proteomes" id="UP000609531">
    <property type="component" value="Unassembled WGS sequence"/>
</dbReference>
<dbReference type="Gene3D" id="3.40.50.300">
    <property type="entry name" value="P-loop containing nucleotide triphosphate hydrolases"/>
    <property type="match status" value="1"/>
</dbReference>
<accession>A0A934ITU8</accession>
<dbReference type="GO" id="GO:0016887">
    <property type="term" value="F:ATP hydrolysis activity"/>
    <property type="evidence" value="ECO:0007669"/>
    <property type="project" value="InterPro"/>
</dbReference>
<keyword evidence="6" id="KW-1185">Reference proteome</keyword>
<dbReference type="SUPFAM" id="SSF52540">
    <property type="entry name" value="P-loop containing nucleoside triphosphate hydrolases"/>
    <property type="match status" value="1"/>
</dbReference>
<dbReference type="GO" id="GO:0005524">
    <property type="term" value="F:ATP binding"/>
    <property type="evidence" value="ECO:0007669"/>
    <property type="project" value="UniProtKB-KW"/>
</dbReference>